<keyword evidence="1" id="KW-0175">Coiled coil</keyword>
<reference evidence="2 3" key="1">
    <citation type="submission" date="2019-03" db="EMBL/GenBank/DDBJ databases">
        <title>Genomic Encyclopedia of Type Strains, Phase IV (KMG-IV): sequencing the most valuable type-strain genomes for metagenomic binning, comparative biology and taxonomic classification.</title>
        <authorList>
            <person name="Goeker M."/>
        </authorList>
    </citation>
    <scope>NUCLEOTIDE SEQUENCE [LARGE SCALE GENOMIC DNA]</scope>
    <source>
        <strain evidence="2 3">DSM 102940</strain>
    </source>
</reference>
<dbReference type="Proteomes" id="UP000294919">
    <property type="component" value="Unassembled WGS sequence"/>
</dbReference>
<keyword evidence="3" id="KW-1185">Reference proteome</keyword>
<feature type="coiled-coil region" evidence="1">
    <location>
        <begin position="45"/>
        <end position="76"/>
    </location>
</feature>
<comment type="caution">
    <text evidence="2">The sequence shown here is derived from an EMBL/GenBank/DDBJ whole genome shotgun (WGS) entry which is preliminary data.</text>
</comment>
<protein>
    <submittedName>
        <fullName evidence="2">Uncharacterized protein</fullName>
    </submittedName>
</protein>
<gene>
    <name evidence="2" type="ORF">EV214_108122</name>
</gene>
<sequence length="104" mass="12344">MCPTKGCTSRDTDILEKFVLEKIIQDFISTNYFDDYIQAHIENKKESLIDMITQKKAELKQNKNEEKQFIKALIEKVDDTYIQDKINHLLEKETLLLNQINEKH</sequence>
<name>A0A4R2KYM6_9FIRM</name>
<dbReference type="AlphaFoldDB" id="A0A4R2KYM6"/>
<dbReference type="EMBL" id="SLWV01000008">
    <property type="protein sequence ID" value="TCO76519.1"/>
    <property type="molecule type" value="Genomic_DNA"/>
</dbReference>
<organism evidence="2 3">
    <name type="scientific">Marinisporobacter balticus</name>
    <dbReference type="NCBI Taxonomy" id="2018667"/>
    <lineage>
        <taxon>Bacteria</taxon>
        <taxon>Bacillati</taxon>
        <taxon>Bacillota</taxon>
        <taxon>Clostridia</taxon>
        <taxon>Peptostreptococcales</taxon>
        <taxon>Thermotaleaceae</taxon>
        <taxon>Marinisporobacter</taxon>
    </lineage>
</organism>
<dbReference type="RefSeq" id="WP_132244520.1">
    <property type="nucleotide sequence ID" value="NZ_SLWV01000008.1"/>
</dbReference>
<accession>A0A4R2KYM6</accession>
<evidence type="ECO:0000313" key="2">
    <source>
        <dbReference type="EMBL" id="TCO76519.1"/>
    </source>
</evidence>
<evidence type="ECO:0000313" key="3">
    <source>
        <dbReference type="Proteomes" id="UP000294919"/>
    </source>
</evidence>
<proteinExistence type="predicted"/>
<evidence type="ECO:0000256" key="1">
    <source>
        <dbReference type="SAM" id="Coils"/>
    </source>
</evidence>